<protein>
    <recommendedName>
        <fullName evidence="2">Helix-hairpin-helix DNA-binding motif class 1 domain-containing protein</fullName>
    </recommendedName>
</protein>
<evidence type="ECO:0008006" key="2">
    <source>
        <dbReference type="Google" id="ProtNLM"/>
    </source>
</evidence>
<reference evidence="1" key="1">
    <citation type="journal article" date="2015" name="Nature">
        <title>Complex archaea that bridge the gap between prokaryotes and eukaryotes.</title>
        <authorList>
            <person name="Spang A."/>
            <person name="Saw J.H."/>
            <person name="Jorgensen S.L."/>
            <person name="Zaremba-Niedzwiedzka K."/>
            <person name="Martijn J."/>
            <person name="Lind A.E."/>
            <person name="van Eijk R."/>
            <person name="Schleper C."/>
            <person name="Guy L."/>
            <person name="Ettema T.J."/>
        </authorList>
    </citation>
    <scope>NUCLEOTIDE SEQUENCE</scope>
</reference>
<sequence length="159" mass="17498">MTSDEHPTPLPVEQLRDGIDALMQTVTSLLDDEASLATLETALHSHDALSDQLAVYTLDSSASDALQRIEHFITLQAGQYFKDYQATLEDQEKNQFISLFARQLLAVEGIGPATARQLFQSGIFTPEALYSLTPQTLEALELPPSTLARLLSLRDQPPS</sequence>
<dbReference type="Gene3D" id="1.10.150.20">
    <property type="entry name" value="5' to 3' exonuclease, C-terminal subdomain"/>
    <property type="match status" value="1"/>
</dbReference>
<organism evidence="1">
    <name type="scientific">marine sediment metagenome</name>
    <dbReference type="NCBI Taxonomy" id="412755"/>
    <lineage>
        <taxon>unclassified sequences</taxon>
        <taxon>metagenomes</taxon>
        <taxon>ecological metagenomes</taxon>
    </lineage>
</organism>
<proteinExistence type="predicted"/>
<dbReference type="Pfam" id="PF14520">
    <property type="entry name" value="HHH_5"/>
    <property type="match status" value="1"/>
</dbReference>
<comment type="caution">
    <text evidence="1">The sequence shown here is derived from an EMBL/GenBank/DDBJ whole genome shotgun (WGS) entry which is preliminary data.</text>
</comment>
<gene>
    <name evidence="1" type="ORF">LCGC14_0210850</name>
</gene>
<dbReference type="AlphaFoldDB" id="A0A0F9X0I2"/>
<name>A0A0F9X0I2_9ZZZZ</name>
<evidence type="ECO:0000313" key="1">
    <source>
        <dbReference type="EMBL" id="KKN92271.1"/>
    </source>
</evidence>
<accession>A0A0F9X0I2</accession>
<dbReference type="EMBL" id="LAZR01000096">
    <property type="protein sequence ID" value="KKN92271.1"/>
    <property type="molecule type" value="Genomic_DNA"/>
</dbReference>